<organism evidence="1 2">
    <name type="scientific">Azohydromonas lata</name>
    <dbReference type="NCBI Taxonomy" id="45677"/>
    <lineage>
        <taxon>Bacteria</taxon>
        <taxon>Pseudomonadati</taxon>
        <taxon>Pseudomonadota</taxon>
        <taxon>Betaproteobacteria</taxon>
        <taxon>Burkholderiales</taxon>
        <taxon>Sphaerotilaceae</taxon>
        <taxon>Azohydromonas</taxon>
    </lineage>
</organism>
<keyword evidence="2" id="KW-1185">Reference proteome</keyword>
<dbReference type="InterPro" id="IPR010323">
    <property type="entry name" value="DUF924"/>
</dbReference>
<sequence length="206" mass="23061">MGALLCFPPAATMNPSALPPPAQDILQFWFGAPPLKAQQRWFAKDAAFDAQIRERFGAHIEAALRGELDGWQSDAQAALARLLLLDQFTRNVFRDTPRAFAGDALALAGARALVDAGQDQVLAPLQRVFVYLPFEHAEDLAAQAQGLRLFEALARCDTTAADFEFWARKHHVIIERFGRFPHRNAVLGRESTVEEIEFLQQPYSRF</sequence>
<dbReference type="RefSeq" id="WP_322465948.1">
    <property type="nucleotide sequence ID" value="NZ_JAXOJX010000021.1"/>
</dbReference>
<name>A0ABU5IF39_9BURK</name>
<protein>
    <submittedName>
        <fullName evidence="1">DUF924 family protein</fullName>
    </submittedName>
</protein>
<gene>
    <name evidence="1" type="ORF">SM757_14095</name>
</gene>
<accession>A0ABU5IF39</accession>
<evidence type="ECO:0000313" key="2">
    <source>
        <dbReference type="Proteomes" id="UP001293718"/>
    </source>
</evidence>
<proteinExistence type="predicted"/>
<dbReference type="Gene3D" id="1.25.40.10">
    <property type="entry name" value="Tetratricopeptide repeat domain"/>
    <property type="match status" value="1"/>
</dbReference>
<dbReference type="Gene3D" id="1.20.58.320">
    <property type="entry name" value="TPR-like"/>
    <property type="match status" value="1"/>
</dbReference>
<dbReference type="Pfam" id="PF06041">
    <property type="entry name" value="DUF924"/>
    <property type="match status" value="1"/>
</dbReference>
<dbReference type="EMBL" id="JAXOJX010000021">
    <property type="protein sequence ID" value="MDZ5457706.1"/>
    <property type="molecule type" value="Genomic_DNA"/>
</dbReference>
<reference evidence="1 2" key="1">
    <citation type="submission" date="2023-11" db="EMBL/GenBank/DDBJ databases">
        <title>Draft genome of Azohydromonas lata strain H1 (DSM1123), a polyhydroxyalkanoate producer.</title>
        <authorList>
            <person name="Traversa D."/>
            <person name="D'Addabbo P."/>
            <person name="Pazzani C."/>
            <person name="Manzari C."/>
            <person name="Chiara M."/>
            <person name="Scrascia M."/>
        </authorList>
    </citation>
    <scope>NUCLEOTIDE SEQUENCE [LARGE SCALE GENOMIC DNA]</scope>
    <source>
        <strain evidence="1 2">H1</strain>
    </source>
</reference>
<dbReference type="Proteomes" id="UP001293718">
    <property type="component" value="Unassembled WGS sequence"/>
</dbReference>
<comment type="caution">
    <text evidence="1">The sequence shown here is derived from an EMBL/GenBank/DDBJ whole genome shotgun (WGS) entry which is preliminary data.</text>
</comment>
<dbReference type="InterPro" id="IPR011990">
    <property type="entry name" value="TPR-like_helical_dom_sf"/>
</dbReference>
<dbReference type="SUPFAM" id="SSF48452">
    <property type="entry name" value="TPR-like"/>
    <property type="match status" value="1"/>
</dbReference>
<evidence type="ECO:0000313" key="1">
    <source>
        <dbReference type="EMBL" id="MDZ5457706.1"/>
    </source>
</evidence>